<comment type="caution">
    <text evidence="1">The sequence shown here is derived from an EMBL/GenBank/DDBJ whole genome shotgun (WGS) entry which is preliminary data.</text>
</comment>
<reference evidence="1" key="2">
    <citation type="submission" date="2021-04" db="EMBL/GenBank/DDBJ databases">
        <authorList>
            <person name="Gilroy R."/>
        </authorList>
    </citation>
    <scope>NUCLEOTIDE SEQUENCE</scope>
    <source>
        <strain evidence="1">421</strain>
    </source>
</reference>
<dbReference type="AlphaFoldDB" id="A0A9D1RDL5"/>
<dbReference type="EMBL" id="DXGE01000017">
    <property type="protein sequence ID" value="HIW85637.1"/>
    <property type="molecule type" value="Genomic_DNA"/>
</dbReference>
<dbReference type="Proteomes" id="UP000824205">
    <property type="component" value="Unassembled WGS sequence"/>
</dbReference>
<organism evidence="1 2">
    <name type="scientific">Candidatus Eubacterium faecipullorum</name>
    <dbReference type="NCBI Taxonomy" id="2838571"/>
    <lineage>
        <taxon>Bacteria</taxon>
        <taxon>Bacillati</taxon>
        <taxon>Bacillota</taxon>
        <taxon>Clostridia</taxon>
        <taxon>Eubacteriales</taxon>
        <taxon>Eubacteriaceae</taxon>
        <taxon>Eubacterium</taxon>
    </lineage>
</organism>
<evidence type="ECO:0000313" key="2">
    <source>
        <dbReference type="Proteomes" id="UP000824205"/>
    </source>
</evidence>
<proteinExistence type="predicted"/>
<accession>A0A9D1RDL5</accession>
<reference evidence="1" key="1">
    <citation type="journal article" date="2021" name="PeerJ">
        <title>Extensive microbial diversity within the chicken gut microbiome revealed by metagenomics and culture.</title>
        <authorList>
            <person name="Gilroy R."/>
            <person name="Ravi A."/>
            <person name="Getino M."/>
            <person name="Pursley I."/>
            <person name="Horton D.L."/>
            <person name="Alikhan N.F."/>
            <person name="Baker D."/>
            <person name="Gharbi K."/>
            <person name="Hall N."/>
            <person name="Watson M."/>
            <person name="Adriaenssens E.M."/>
            <person name="Foster-Nyarko E."/>
            <person name="Jarju S."/>
            <person name="Secka A."/>
            <person name="Antonio M."/>
            <person name="Oren A."/>
            <person name="Chaudhuri R.R."/>
            <person name="La Ragione R."/>
            <person name="Hildebrand F."/>
            <person name="Pallen M.J."/>
        </authorList>
    </citation>
    <scope>NUCLEOTIDE SEQUENCE</scope>
    <source>
        <strain evidence="1">421</strain>
    </source>
</reference>
<sequence>MKKIKEYLMRRKLKKQVSDAVELGRSPLIAVAITLADGASVQTTGKVVNLLCDALGEETAVEWHSKYMNAFTELTKKCYDELEDLVKKAKEAKQ</sequence>
<gene>
    <name evidence="1" type="ORF">IAA48_03990</name>
</gene>
<evidence type="ECO:0000313" key="1">
    <source>
        <dbReference type="EMBL" id="HIW85637.1"/>
    </source>
</evidence>
<name>A0A9D1RDL5_9FIRM</name>
<protein>
    <submittedName>
        <fullName evidence="1">Uncharacterized protein</fullName>
    </submittedName>
</protein>